<dbReference type="EMBL" id="CP006696">
    <property type="protein sequence ID" value="AIC10973.1"/>
    <property type="molecule type" value="Genomic_DNA"/>
</dbReference>
<reference evidence="2 3" key="1">
    <citation type="submission" date="2013-08" db="EMBL/GenBank/DDBJ databases">
        <authorList>
            <person name="Stouthamer R."/>
            <person name="Nunney L."/>
        </authorList>
    </citation>
    <scope>NUCLEOTIDE SEQUENCE [LARGE SCALE GENOMIC DNA]</scope>
    <source>
        <strain evidence="3">ann-1</strain>
    </source>
</reference>
<feature type="chain" id="PRO_5001583169" evidence="1">
    <location>
        <begin position="24"/>
        <end position="50"/>
    </location>
</feature>
<sequence length="50" mass="5484">MAALSTALVAMLLLWLAYTNHHASSMWDDDHANQATSTGATQPHDLMLFL</sequence>
<dbReference type="PATRIC" id="fig|155920.8.peg.337"/>
<proteinExistence type="predicted"/>
<name>A0A060H5Z4_XYLFS</name>
<organism evidence="2 3">
    <name type="scientific">Xylella fastidiosa subsp. sandyi Ann-1</name>
    <dbReference type="NCBI Taxonomy" id="155920"/>
    <lineage>
        <taxon>Bacteria</taxon>
        <taxon>Pseudomonadati</taxon>
        <taxon>Pseudomonadota</taxon>
        <taxon>Gammaproteobacteria</taxon>
        <taxon>Lysobacterales</taxon>
        <taxon>Lysobacteraceae</taxon>
        <taxon>Xylella</taxon>
    </lineage>
</organism>
<accession>A0A060H5Z4</accession>
<evidence type="ECO:0000313" key="2">
    <source>
        <dbReference type="EMBL" id="AIC10973.1"/>
    </source>
</evidence>
<feature type="signal peptide" evidence="1">
    <location>
        <begin position="1"/>
        <end position="23"/>
    </location>
</feature>
<dbReference type="AlphaFoldDB" id="A0A060H5Z4"/>
<dbReference type="KEGG" id="xfs:D934_01405"/>
<keyword evidence="1" id="KW-0732">Signal</keyword>
<protein>
    <submittedName>
        <fullName evidence="2">Uncharacterized protein</fullName>
    </submittedName>
</protein>
<evidence type="ECO:0000256" key="1">
    <source>
        <dbReference type="SAM" id="SignalP"/>
    </source>
</evidence>
<gene>
    <name evidence="2" type="ORF">D934_01405</name>
</gene>
<dbReference type="Proteomes" id="UP000027215">
    <property type="component" value="Chromosome"/>
</dbReference>
<dbReference type="HOGENOM" id="CLU_3124321_0_0_6"/>
<evidence type="ECO:0000313" key="3">
    <source>
        <dbReference type="Proteomes" id="UP000027215"/>
    </source>
</evidence>